<organism evidence="7 8">
    <name type="scientific">Diaporthe helianthi</name>
    <dbReference type="NCBI Taxonomy" id="158607"/>
    <lineage>
        <taxon>Eukaryota</taxon>
        <taxon>Fungi</taxon>
        <taxon>Dikarya</taxon>
        <taxon>Ascomycota</taxon>
        <taxon>Pezizomycotina</taxon>
        <taxon>Sordariomycetes</taxon>
        <taxon>Sordariomycetidae</taxon>
        <taxon>Diaporthales</taxon>
        <taxon>Diaporthaceae</taxon>
        <taxon>Diaporthe</taxon>
    </lineage>
</organism>
<dbReference type="PROSITE" id="PS50075">
    <property type="entry name" value="CARRIER"/>
    <property type="match status" value="3"/>
</dbReference>
<dbReference type="FunFam" id="3.30.300.30:FF:000015">
    <property type="entry name" value="Nonribosomal peptide synthase SidD"/>
    <property type="match status" value="3"/>
</dbReference>
<dbReference type="Pfam" id="PF00501">
    <property type="entry name" value="AMP-binding"/>
    <property type="match status" value="3"/>
</dbReference>
<dbReference type="InterPro" id="IPR045851">
    <property type="entry name" value="AMP-bd_C_sf"/>
</dbReference>
<dbReference type="GO" id="GO:0005737">
    <property type="term" value="C:cytoplasm"/>
    <property type="evidence" value="ECO:0007669"/>
    <property type="project" value="TreeGrafter"/>
</dbReference>
<dbReference type="PANTHER" id="PTHR45527">
    <property type="entry name" value="NONRIBOSOMAL PEPTIDE SYNTHETASE"/>
    <property type="match status" value="1"/>
</dbReference>
<dbReference type="SUPFAM" id="SSF56801">
    <property type="entry name" value="Acetyl-CoA synthetase-like"/>
    <property type="match status" value="3"/>
</dbReference>
<keyword evidence="1" id="KW-0596">Phosphopantetheine</keyword>
<dbReference type="Gene3D" id="1.10.1200.10">
    <property type="entry name" value="ACP-like"/>
    <property type="match status" value="3"/>
</dbReference>
<protein>
    <recommendedName>
        <fullName evidence="6">Carrier domain-containing protein</fullName>
    </recommendedName>
</protein>
<dbReference type="InterPro" id="IPR042099">
    <property type="entry name" value="ANL_N_sf"/>
</dbReference>
<dbReference type="InterPro" id="IPR000873">
    <property type="entry name" value="AMP-dep_synth/lig_dom"/>
</dbReference>
<evidence type="ECO:0000259" key="6">
    <source>
        <dbReference type="PROSITE" id="PS50075"/>
    </source>
</evidence>
<dbReference type="PROSITE" id="PS00455">
    <property type="entry name" value="AMP_BINDING"/>
    <property type="match status" value="3"/>
</dbReference>
<accession>A0A2P5I048</accession>
<dbReference type="SUPFAM" id="SSF47336">
    <property type="entry name" value="ACP-like"/>
    <property type="match status" value="3"/>
</dbReference>
<evidence type="ECO:0000313" key="8">
    <source>
        <dbReference type="Proteomes" id="UP000094444"/>
    </source>
</evidence>
<dbReference type="Pfam" id="PF00668">
    <property type="entry name" value="Condensation"/>
    <property type="match status" value="3"/>
</dbReference>
<proteinExistence type="inferred from homology"/>
<dbReference type="CDD" id="cd05918">
    <property type="entry name" value="A_NRPS_SidN3_like"/>
    <property type="match status" value="3"/>
</dbReference>
<keyword evidence="2" id="KW-0597">Phosphoprotein</keyword>
<dbReference type="SUPFAM" id="SSF52777">
    <property type="entry name" value="CoA-dependent acyltransferases"/>
    <property type="match status" value="6"/>
</dbReference>
<dbReference type="OrthoDB" id="416786at2759"/>
<keyword evidence="8" id="KW-1185">Reference proteome</keyword>
<dbReference type="SMART" id="SM00823">
    <property type="entry name" value="PKS_PP"/>
    <property type="match status" value="3"/>
</dbReference>
<dbReference type="PROSITE" id="PS00012">
    <property type="entry name" value="PHOSPHOPANTETHEINE"/>
    <property type="match status" value="1"/>
</dbReference>
<dbReference type="GO" id="GO:0043041">
    <property type="term" value="P:amino acid activation for nonribosomal peptide biosynthetic process"/>
    <property type="evidence" value="ECO:0007669"/>
    <property type="project" value="TreeGrafter"/>
</dbReference>
<dbReference type="InterPro" id="IPR009081">
    <property type="entry name" value="PP-bd_ACP"/>
</dbReference>
<sequence length="3237" mass="358061">MGDFGISETSPELWTGISAHDYATIAQWNDKEDVLENYCLHEVVESQAQLTPTALAISAWDGRMTYAELDRYSSQFANRLIEAGVQPQEFVLFLHEKCRWAPVVIIAILKAGAICVPLDPSNASKRLDTVLDDTKARFAVTSASLANVLSGVSVETVIADPRLIVDGECLRPRPLAAPSDAAFLMYSSGSTGRPKGIVQEHGALCFSIRHHSWAMGIRPHSRTLQFAAFTFDTSMGDMFGTFMQGAVLCVCSDWERLNDLSASIQSLQANYACLTPTVVQQLDPVEVPTLRTLVVGGEAMPAALVEKWANKLDLINVYGITECLVWTFTTEPLTTFSRSIGRPSCGRAWIVDVDDPNKLLAIGAVGELLIEGPNIAREYLNVPEKTAKAFIAPPEWLKHLRPAHRAHAGKVYRSGDLARYTEDGAIDFMGRKDTQVKLNGQRVELGEIEYRMTQCLPAGTQVAALVVTDPLSSRSSLIGCVCNVPGILDEHYSLDDEDEDLKQAFAELAEQLRKDLSTTLPQLLIPTAIMPVGKMPLTVSGKLDRLQLQKDSTEWHRKYQAEYSSLRSTINKPSTDSEKRLAALWSEIFGLDTSLIGLDHEFVRLGGDSAQAMRLVSKARKLGFGLSVAQVLHHQRLGDMAAAMQVLDKNHQRAVVSPFELVSDPEAVRKEASRQCNVPETSVQDAYMCTPLQQGLLALSLANPGSYMARKAFDVPFGVSLEVFTAAWAEVYRQFDILRTRIIDTGDGLVQVVIDEDISWDKGTDLDDYLQDDRARAVSLGAQLNRFAIIQSGKADDPARIVWISHHCTYDGWSEHLILQAVGGICLGEKPRPHQIFNVFAKYLQHRDLSVSETYWKEQLAGAEAPSFPVRADASRVPQHAQSTQRTVQLKPRDSFTASTIVRSALAILNTRYTNTDEALYGAVMSGRNAEIDGIDTVVGPTISTMPIRIRVDSQMGVQQFLDQVQKQSIGMIPHEAFGLQSIRNLEKEAEGPCNFQCLLVVQAAEDSSELSAIKVAYEEATDADQYPLTIDCKLGAGQVFIEAFFDPGVLDKPSVERMLVQLDCIVQQLLNADADQRIEDINPAGPEDLSLIWKWNADYPRSINRCVHQIVEDSCRLTPTKQAICSWDGDFTYGELDALSTTLALQLQGLAIGPEVLVPVCFERSKWAAVSVLAINKAGGAFVLLNPTQPVDRLRSIISQTNSQVILSCRECSELSQQLLPTVLVVEDSLKELQKNEPPNQAVSVPCRHSPDGLMYVVFTSGTTGTPKGIMVENRSFCTYIEALARMTGAKSSWRGLVSSAYSFDSSLEEMLMPLMIGGTTCMPSQHEISNDLTGAMNRMGVHWGVFTPSLARLVNPRELKTMTDIYIGGEQMTDEIVNAYGSCLRLTNTYGPSECCPTGCVSSTPELYGGHIGRGVACRTWVVDSTNHERLMPVGCIGELLLDGPNVGRGYLHDEEKTRKAFIDPPSWQLAVETPPVSNGVIHYPRRLYKTGDLVRYCSNGTLEYLGRKDQQIKLYGQRVELSEIELHIQACLAEAADVVVDVATRDPETNQQLLTAFLVFKAGRKTSIASYAESEARIVGLRQALSSRLPSYMVPSLYLECAKLPLTSSDKIDRRSLKQMVVDMSEEEYLLATGMTAEKRIPGTSTEVFLQRLWAEILKINPDHIGLDDEFNRMGGDSIQAMRLAASARQQGWTLTVASITKCPSLEQMSRQMIHKDDGEIAPPKPFSLLDQNTDLTAMLAEAAKLCGIDEALIEDVYPCSHLQEGLMALSLKNPGSYVVHDRFEIPENMDLSLLERACSAVVERNPILRTRIVHAGHMPGLLQVVLKHDFHWNSITYSSQKLGLGDFLCRFETSCDEQLSKRVLTWTLHHALYDGWSMSLLQRQLEDFCNGHETSRTVPYSCFIRYAKSLPAEAVRNFWSQRLAGAPPVHFPKLPSASYLPHPDRSTEKSVTVEQKFASHVAMSSFVQAAWAIAVSRHTENNNVSFGTTISGRKADLPGVEAITGPTFATVPTVVCLHDNDNKTTLLERLQSETLEQMSFEQAGLHTISTYTAETNQVCGFQTLLVIQPVEDHGAYSLVEASVERSDIDTYPVNLECQLTKTGLIMKTRFDSTVISEFQVNCLLSQFCHIVTQLCSPIEMQIRDMVSLSPEDLAQIRTWNSVSLDPIDTCLHDLVLAKCNETPWAQAVCAWDGDFTYHELEDLTRTIGLHLQEQGVKSGQVVPILFDKSKWAVAAMFAILRAGAACVCLDPVNHPIARMATIVQAAKANTIVCGHGYYDVASDLVDNAIIVGPGAKALSPNSSSTAPLVSTATPRDAAFLIFTSGSTGVPKGIVHEHRSLSSSYHALGAGIKLNCNSRVFQYSAFTFDMSVIDTFATLVNGGCVCIPSDEERLNDVEGSFMRLGANEAFFTPSFARQLNPARLAGLRTLRLGGEAISKRDVEFWAQHAEVFTVSGPAEVSMCTAGVLNPNEHMPPDAGNMINGLSWIADVDDETRLVPIGVIGELLVEGPTLAREYLNQPDTTKRAFVQVPDWLSDDCSKHRRCVYKTGDLVRYNADGSLQLLGRRDGQVKIRGQRIELEEVEHHFIESIQTQAPWINGLTIAVDVVRPADDPEKPYLVAFLASESGIKEAVADGSFDEFASAVLRGMQSHLPPYMIPSTVLPLEEIPTTESKKIDRKKLRAMGSRKSTSELLHHTSTRSRVRLEPSSPMERMVLSLWSTVLKVDEEAISADDTFVQLGGDSIRAITFVSAARSKRLAVTVADVFRNPQLRELAKVMRVQDHLSLPQTQPAHSYDGTRSIDNDLLALIVRHVPELASTKCVRLSRTTPGQEAILAARSSSFEAFQPAMTFTARSSSGDVDIGRFMRAWEQTVAQHDILRTVLVLLPDDSTWYQYVLEEHQPEIHYIAGNDRSDYKQSEDLLKTQHLPAHQMLIQRENHKSLTCTLNVSHALIDGGCVDELFSCVKQHYNHPHAPDVPSTPQYFHFQNYLQARPTDEAMQFWSDYLRDARPCLFPSDGSSNGSLQDFRSRTVSIPDSSRLRSACLASGITPPVLIQSAWALTVRQLTSSDEVILGCVVSNREIDSIRRVIGPAFGVVPRRLRISEAEGLTDVVKKCQDDWLNCLPHQHLSFWEYHQRVHGSSPHQALFHTAINYRRFGRSESDEMPADCEDLVLDGIQSRDPYEFDLLLGIDDDGDNGDMITAKLDYWASAISEERVTALIGLFENSLEDFARK</sequence>
<dbReference type="GO" id="GO:0044550">
    <property type="term" value="P:secondary metabolite biosynthetic process"/>
    <property type="evidence" value="ECO:0007669"/>
    <property type="project" value="TreeGrafter"/>
</dbReference>
<reference evidence="7" key="1">
    <citation type="submission" date="2017-09" db="EMBL/GenBank/DDBJ databases">
        <title>Polyketide synthases of a Diaporthe helianthi virulent isolate.</title>
        <authorList>
            <person name="Baroncelli R."/>
        </authorList>
    </citation>
    <scope>NUCLEOTIDE SEQUENCE [LARGE SCALE GENOMIC DNA]</scope>
    <source>
        <strain evidence="7">7/96</strain>
    </source>
</reference>
<dbReference type="GO" id="GO:0031177">
    <property type="term" value="F:phosphopantetheine binding"/>
    <property type="evidence" value="ECO:0007669"/>
    <property type="project" value="InterPro"/>
</dbReference>
<dbReference type="InterPro" id="IPR001242">
    <property type="entry name" value="Condensation_dom"/>
</dbReference>
<evidence type="ECO:0000256" key="5">
    <source>
        <dbReference type="SAM" id="MobiDB-lite"/>
    </source>
</evidence>
<evidence type="ECO:0000256" key="3">
    <source>
        <dbReference type="ARBA" id="ARBA00022598"/>
    </source>
</evidence>
<feature type="domain" description="Carrier" evidence="6">
    <location>
        <begin position="2709"/>
        <end position="2785"/>
    </location>
</feature>
<dbReference type="CDD" id="cd19542">
    <property type="entry name" value="CT_NRPS-like"/>
    <property type="match status" value="1"/>
</dbReference>
<dbReference type="EMBL" id="MAVT02000433">
    <property type="protein sequence ID" value="POS75877.1"/>
    <property type="molecule type" value="Genomic_DNA"/>
</dbReference>
<dbReference type="Gene3D" id="3.30.559.10">
    <property type="entry name" value="Chloramphenicol acetyltransferase-like domain"/>
    <property type="match status" value="3"/>
</dbReference>
<evidence type="ECO:0000313" key="7">
    <source>
        <dbReference type="EMBL" id="POS75877.1"/>
    </source>
</evidence>
<dbReference type="Gene3D" id="3.30.300.30">
    <property type="match status" value="3"/>
</dbReference>
<dbReference type="Gene3D" id="3.40.50.12780">
    <property type="entry name" value="N-terminal domain of ligase-like"/>
    <property type="match status" value="3"/>
</dbReference>
<dbReference type="CDD" id="cd19545">
    <property type="entry name" value="FUM14_C_NRPS-like"/>
    <property type="match status" value="2"/>
</dbReference>
<dbReference type="Proteomes" id="UP000094444">
    <property type="component" value="Unassembled WGS sequence"/>
</dbReference>
<evidence type="ECO:0000256" key="2">
    <source>
        <dbReference type="ARBA" id="ARBA00022553"/>
    </source>
</evidence>
<dbReference type="NCBIfam" id="TIGR01733">
    <property type="entry name" value="AA-adenyl-dom"/>
    <property type="match status" value="2"/>
</dbReference>
<dbReference type="Gene3D" id="3.30.559.30">
    <property type="entry name" value="Nonribosomal peptide synthetase, condensation domain"/>
    <property type="match status" value="3"/>
</dbReference>
<keyword evidence="3" id="KW-0436">Ligase</keyword>
<evidence type="ECO:0000256" key="1">
    <source>
        <dbReference type="ARBA" id="ARBA00022450"/>
    </source>
</evidence>
<dbReference type="InterPro" id="IPR036736">
    <property type="entry name" value="ACP-like_sf"/>
</dbReference>
<dbReference type="InterPro" id="IPR020845">
    <property type="entry name" value="AMP-binding_CS"/>
</dbReference>
<gene>
    <name evidence="7" type="ORF">DHEL01_v205733</name>
</gene>
<dbReference type="NCBIfam" id="NF003417">
    <property type="entry name" value="PRK04813.1"/>
    <property type="match status" value="3"/>
</dbReference>
<evidence type="ECO:0000256" key="4">
    <source>
        <dbReference type="ARBA" id="ARBA00029454"/>
    </source>
</evidence>
<dbReference type="FunFam" id="3.30.559.30:FF:000003">
    <property type="entry name" value="Nonribosomal peptide synthase SidD"/>
    <property type="match status" value="2"/>
</dbReference>
<dbReference type="InParanoid" id="A0A2P5I048"/>
<feature type="region of interest" description="Disordered" evidence="5">
    <location>
        <begin position="2685"/>
        <end position="2709"/>
    </location>
</feature>
<dbReference type="Pfam" id="PF00550">
    <property type="entry name" value="PP-binding"/>
    <property type="match status" value="3"/>
</dbReference>
<dbReference type="PANTHER" id="PTHR45527:SF1">
    <property type="entry name" value="FATTY ACID SYNTHASE"/>
    <property type="match status" value="1"/>
</dbReference>
<dbReference type="InterPro" id="IPR020806">
    <property type="entry name" value="PKS_PP-bd"/>
</dbReference>
<dbReference type="InterPro" id="IPR006162">
    <property type="entry name" value="Ppantetheine_attach_site"/>
</dbReference>
<dbReference type="GO" id="GO:0016874">
    <property type="term" value="F:ligase activity"/>
    <property type="evidence" value="ECO:0007669"/>
    <property type="project" value="UniProtKB-KW"/>
</dbReference>
<dbReference type="InterPro" id="IPR023213">
    <property type="entry name" value="CAT-like_dom_sf"/>
</dbReference>
<feature type="domain" description="Carrier" evidence="6">
    <location>
        <begin position="1647"/>
        <end position="1720"/>
    </location>
</feature>
<comment type="similarity">
    <text evidence="4">Belongs to the NRP synthetase family.</text>
</comment>
<name>A0A2P5I048_DIAHE</name>
<comment type="caution">
    <text evidence="7">The sequence shown here is derived from an EMBL/GenBank/DDBJ whole genome shotgun (WGS) entry which is preliminary data.</text>
</comment>
<dbReference type="InterPro" id="IPR010071">
    <property type="entry name" value="AA_adenyl_dom"/>
</dbReference>
<dbReference type="STRING" id="158607.A0A2P5I048"/>
<feature type="domain" description="Carrier" evidence="6">
    <location>
        <begin position="572"/>
        <end position="648"/>
    </location>
</feature>